<feature type="binding site" evidence="5">
    <location>
        <begin position="195"/>
        <end position="198"/>
    </location>
    <ligand>
        <name>substrate</name>
    </ligand>
</feature>
<dbReference type="InterPro" id="IPR040758">
    <property type="entry name" value="PrmC_N"/>
</dbReference>
<evidence type="ECO:0000256" key="2">
    <source>
        <dbReference type="ARBA" id="ARBA00022679"/>
    </source>
</evidence>
<dbReference type="PANTHER" id="PTHR18895">
    <property type="entry name" value="HEMK METHYLTRANSFERASE"/>
    <property type="match status" value="1"/>
</dbReference>
<evidence type="ECO:0000259" key="6">
    <source>
        <dbReference type="Pfam" id="PF05175"/>
    </source>
</evidence>
<evidence type="ECO:0000313" key="9">
    <source>
        <dbReference type="Proteomes" id="UP000641137"/>
    </source>
</evidence>
<feature type="domain" description="Methyltransferase small" evidence="6">
    <location>
        <begin position="115"/>
        <end position="198"/>
    </location>
</feature>
<dbReference type="InterPro" id="IPR007848">
    <property type="entry name" value="Small_mtfrase_dom"/>
</dbReference>
<comment type="caution">
    <text evidence="8">The sequence shown here is derived from an EMBL/GenBank/DDBJ whole genome shotgun (WGS) entry which is preliminary data.</text>
</comment>
<keyword evidence="1 5" id="KW-0489">Methyltransferase</keyword>
<dbReference type="GO" id="GO:0003676">
    <property type="term" value="F:nucleic acid binding"/>
    <property type="evidence" value="ECO:0007669"/>
    <property type="project" value="InterPro"/>
</dbReference>
<organism evidence="8 9">
    <name type="scientific">Limoniibacter endophyticus</name>
    <dbReference type="NCBI Taxonomy" id="1565040"/>
    <lineage>
        <taxon>Bacteria</taxon>
        <taxon>Pseudomonadati</taxon>
        <taxon>Pseudomonadota</taxon>
        <taxon>Alphaproteobacteria</taxon>
        <taxon>Hyphomicrobiales</taxon>
        <taxon>Bartonellaceae</taxon>
        <taxon>Limoniibacter</taxon>
    </lineage>
</organism>
<keyword evidence="2 5" id="KW-0808">Transferase</keyword>
<dbReference type="InterPro" id="IPR019874">
    <property type="entry name" value="RF_methyltr_PrmC"/>
</dbReference>
<dbReference type="AlphaFoldDB" id="A0A8J3DQ79"/>
<dbReference type="CDD" id="cd02440">
    <property type="entry name" value="AdoMet_MTases"/>
    <property type="match status" value="1"/>
</dbReference>
<dbReference type="Proteomes" id="UP000641137">
    <property type="component" value="Unassembled WGS sequence"/>
</dbReference>
<evidence type="ECO:0000256" key="1">
    <source>
        <dbReference type="ARBA" id="ARBA00022603"/>
    </source>
</evidence>
<dbReference type="EC" id="2.1.1.297" evidence="5"/>
<protein>
    <recommendedName>
        <fullName evidence="5">Release factor glutamine methyltransferase</fullName>
        <shortName evidence="5">RF MTase</shortName>
        <ecNumber evidence="5">2.1.1.297</ecNumber>
    </recommendedName>
    <alternativeName>
        <fullName evidence="5">N5-glutamine methyltransferase PrmC</fullName>
    </alternativeName>
    <alternativeName>
        <fullName evidence="5">Protein-(glutamine-N5) MTase PrmC</fullName>
    </alternativeName>
    <alternativeName>
        <fullName evidence="5">Protein-glutamine N-methyltransferase PrmC</fullName>
    </alternativeName>
</protein>
<dbReference type="Gene3D" id="3.40.50.150">
    <property type="entry name" value="Vaccinia Virus protein VP39"/>
    <property type="match status" value="1"/>
</dbReference>
<dbReference type="GO" id="GO:0102559">
    <property type="term" value="F:peptide chain release factor N(5)-glutamine methyltransferase activity"/>
    <property type="evidence" value="ECO:0007669"/>
    <property type="project" value="UniProtKB-EC"/>
</dbReference>
<dbReference type="InterPro" id="IPR002052">
    <property type="entry name" value="DNA_methylase_N6_adenine_CS"/>
</dbReference>
<reference evidence="8" key="2">
    <citation type="submission" date="2020-09" db="EMBL/GenBank/DDBJ databases">
        <authorList>
            <person name="Sun Q."/>
            <person name="Kim S."/>
        </authorList>
    </citation>
    <scope>NUCLEOTIDE SEQUENCE</scope>
    <source>
        <strain evidence="8">KCTC 42097</strain>
    </source>
</reference>
<feature type="binding site" evidence="5">
    <location>
        <begin position="129"/>
        <end position="133"/>
    </location>
    <ligand>
        <name>S-adenosyl-L-methionine</name>
        <dbReference type="ChEBI" id="CHEBI:59789"/>
    </ligand>
</feature>
<dbReference type="Pfam" id="PF17827">
    <property type="entry name" value="PrmC_N"/>
    <property type="match status" value="1"/>
</dbReference>
<dbReference type="InterPro" id="IPR004556">
    <property type="entry name" value="HemK-like"/>
</dbReference>
<dbReference type="GO" id="GO:0032259">
    <property type="term" value="P:methylation"/>
    <property type="evidence" value="ECO:0007669"/>
    <property type="project" value="UniProtKB-KW"/>
</dbReference>
<evidence type="ECO:0000259" key="7">
    <source>
        <dbReference type="Pfam" id="PF17827"/>
    </source>
</evidence>
<dbReference type="Gene3D" id="1.10.8.10">
    <property type="entry name" value="DNA helicase RuvA subunit, C-terminal domain"/>
    <property type="match status" value="1"/>
</dbReference>
<keyword evidence="9" id="KW-1185">Reference proteome</keyword>
<evidence type="ECO:0000313" key="8">
    <source>
        <dbReference type="EMBL" id="GHC76108.1"/>
    </source>
</evidence>
<comment type="catalytic activity">
    <reaction evidence="4 5">
        <text>L-glutaminyl-[peptide chain release factor] + S-adenosyl-L-methionine = N(5)-methyl-L-glutaminyl-[peptide chain release factor] + S-adenosyl-L-homocysteine + H(+)</text>
        <dbReference type="Rhea" id="RHEA:42896"/>
        <dbReference type="Rhea" id="RHEA-COMP:10271"/>
        <dbReference type="Rhea" id="RHEA-COMP:10272"/>
        <dbReference type="ChEBI" id="CHEBI:15378"/>
        <dbReference type="ChEBI" id="CHEBI:30011"/>
        <dbReference type="ChEBI" id="CHEBI:57856"/>
        <dbReference type="ChEBI" id="CHEBI:59789"/>
        <dbReference type="ChEBI" id="CHEBI:61891"/>
        <dbReference type="EC" id="2.1.1.297"/>
    </reaction>
</comment>
<dbReference type="RefSeq" id="WP_189491000.1">
    <property type="nucleotide sequence ID" value="NZ_BMZO01000009.1"/>
</dbReference>
<dbReference type="HAMAP" id="MF_02126">
    <property type="entry name" value="RF_methyltr_PrmC"/>
    <property type="match status" value="1"/>
</dbReference>
<dbReference type="Pfam" id="PF05175">
    <property type="entry name" value="MTS"/>
    <property type="match status" value="1"/>
</dbReference>
<dbReference type="EMBL" id="BMZO01000009">
    <property type="protein sequence ID" value="GHC76108.1"/>
    <property type="molecule type" value="Genomic_DNA"/>
</dbReference>
<feature type="binding site" evidence="5">
    <location>
        <position position="195"/>
    </location>
    <ligand>
        <name>S-adenosyl-L-methionine</name>
        <dbReference type="ChEBI" id="CHEBI:59789"/>
    </ligand>
</feature>
<evidence type="ECO:0000256" key="4">
    <source>
        <dbReference type="ARBA" id="ARBA00048391"/>
    </source>
</evidence>
<dbReference type="InterPro" id="IPR050320">
    <property type="entry name" value="N5-glutamine_MTase"/>
</dbReference>
<gene>
    <name evidence="5 8" type="primary">prmC</name>
    <name evidence="8" type="ORF">GCM10010136_26500</name>
</gene>
<accession>A0A8J3DQ79</accession>
<keyword evidence="3 5" id="KW-0949">S-adenosyl-L-methionine</keyword>
<dbReference type="SUPFAM" id="SSF53335">
    <property type="entry name" value="S-adenosyl-L-methionine-dependent methyltransferases"/>
    <property type="match status" value="1"/>
</dbReference>
<evidence type="ECO:0000256" key="5">
    <source>
        <dbReference type="HAMAP-Rule" id="MF_02126"/>
    </source>
</evidence>
<proteinExistence type="inferred from homology"/>
<dbReference type="NCBIfam" id="TIGR00536">
    <property type="entry name" value="hemK_fam"/>
    <property type="match status" value="1"/>
</dbReference>
<feature type="domain" description="Release factor glutamine methyltransferase N-terminal" evidence="7">
    <location>
        <begin position="11"/>
        <end position="80"/>
    </location>
</feature>
<sequence length="289" mass="31549">MGELPKTAASLRAHVEAILRDREIAEAAMEARLLLENFAGLSRLSLIAYADAEVGEEKLAALELALKRRLAGEPVHRIIGHRQFYGLDLALSKETLEPRPDTEILVDRVLAYLEKLVESQKPCTVLDIGTGTGAICLAILSQFPVASGVGVDISQDALATAARNSRLLGLEKRFTALHSDCFEMVEGRFDAIVSNPPYIPSADIEGLQPEVRDFDPLQALDGGIDGLVFYRKIAEQSAHYLKPGGIVAVEIGFDQRDSVTAIFTEHGWECLEAAQDLSGHERVLIFMQS</sequence>
<reference evidence="8" key="1">
    <citation type="journal article" date="2014" name="Int. J. Syst. Evol. Microbiol.">
        <title>Complete genome sequence of Corynebacterium casei LMG S-19264T (=DSM 44701T), isolated from a smear-ripened cheese.</title>
        <authorList>
            <consortium name="US DOE Joint Genome Institute (JGI-PGF)"/>
            <person name="Walter F."/>
            <person name="Albersmeier A."/>
            <person name="Kalinowski J."/>
            <person name="Ruckert C."/>
        </authorList>
    </citation>
    <scope>NUCLEOTIDE SEQUENCE</scope>
    <source>
        <strain evidence="8">KCTC 42097</strain>
    </source>
</reference>
<dbReference type="NCBIfam" id="TIGR03534">
    <property type="entry name" value="RF_mod_PrmC"/>
    <property type="match status" value="1"/>
</dbReference>
<dbReference type="InterPro" id="IPR029063">
    <property type="entry name" value="SAM-dependent_MTases_sf"/>
</dbReference>
<comment type="function">
    <text evidence="5">Methylates the class 1 translation termination release factors RF1/PrfA and RF2/PrfB on the glutamine residue of the universally conserved GGQ motif.</text>
</comment>
<dbReference type="PANTHER" id="PTHR18895:SF74">
    <property type="entry name" value="MTRF1L RELEASE FACTOR GLUTAMINE METHYLTRANSFERASE"/>
    <property type="match status" value="1"/>
</dbReference>
<dbReference type="PROSITE" id="PS00092">
    <property type="entry name" value="N6_MTASE"/>
    <property type="match status" value="1"/>
</dbReference>
<evidence type="ECO:0000256" key="3">
    <source>
        <dbReference type="ARBA" id="ARBA00022691"/>
    </source>
</evidence>
<feature type="binding site" evidence="5">
    <location>
        <position position="152"/>
    </location>
    <ligand>
        <name>S-adenosyl-L-methionine</name>
        <dbReference type="ChEBI" id="CHEBI:59789"/>
    </ligand>
</feature>
<comment type="similarity">
    <text evidence="5">Belongs to the protein N5-glutamine methyltransferase family. PrmC subfamily.</text>
</comment>
<name>A0A8J3DQ79_9HYPH</name>
<comment type="caution">
    <text evidence="5">Lacks conserved residue(s) required for the propagation of feature annotation.</text>
</comment>